<organism evidence="2 3">
    <name type="scientific">Halorussus limi</name>
    <dbReference type="NCBI Taxonomy" id="2938695"/>
    <lineage>
        <taxon>Archaea</taxon>
        <taxon>Methanobacteriati</taxon>
        <taxon>Methanobacteriota</taxon>
        <taxon>Stenosarchaea group</taxon>
        <taxon>Halobacteria</taxon>
        <taxon>Halobacteriales</taxon>
        <taxon>Haladaptataceae</taxon>
        <taxon>Halorussus</taxon>
    </lineage>
</organism>
<dbReference type="KEGG" id="halx:M0R89_05275"/>
<name>A0A8U0HWM1_9EURY</name>
<dbReference type="GeneID" id="72184588"/>
<proteinExistence type="predicted"/>
<dbReference type="InterPro" id="IPR040624">
    <property type="entry name" value="HalOD1"/>
</dbReference>
<dbReference type="EMBL" id="CP096659">
    <property type="protein sequence ID" value="UPV75480.1"/>
    <property type="molecule type" value="Genomic_DNA"/>
</dbReference>
<evidence type="ECO:0000259" key="1">
    <source>
        <dbReference type="Pfam" id="PF18545"/>
    </source>
</evidence>
<evidence type="ECO:0000313" key="2">
    <source>
        <dbReference type="EMBL" id="UPV75480.1"/>
    </source>
</evidence>
<reference evidence="2 3" key="1">
    <citation type="submission" date="2022-04" db="EMBL/GenBank/DDBJ databases">
        <title>Diverse halophilic archaea isolated from saline environments.</title>
        <authorList>
            <person name="Cui H.-L."/>
        </authorList>
    </citation>
    <scope>NUCLEOTIDE SEQUENCE [LARGE SCALE GENOMIC DNA]</scope>
    <source>
        <strain evidence="2 3">XZYJT49</strain>
    </source>
</reference>
<feature type="domain" description="Halobacterial output" evidence="1">
    <location>
        <begin position="30"/>
        <end position="104"/>
    </location>
</feature>
<accession>A0A8U0HWM1</accession>
<keyword evidence="3" id="KW-1185">Reference proteome</keyword>
<dbReference type="Proteomes" id="UP000830729">
    <property type="component" value="Chromosome"/>
</dbReference>
<sequence>MHDSESLVATAVDLGDSSQTIHRAFNDPDDDEPLVETVVDALAEASGRPADELSVCLYDAVDPDALNDIFRPTRRGPGRNDGRVAFTIGEFAVDLHASGHVFVRRAR</sequence>
<dbReference type="AlphaFoldDB" id="A0A8U0HWM1"/>
<gene>
    <name evidence="2" type="ORF">M0R89_05275</name>
</gene>
<protein>
    <recommendedName>
        <fullName evidence="1">Halobacterial output domain-containing protein</fullName>
    </recommendedName>
</protein>
<dbReference type="Pfam" id="PF18545">
    <property type="entry name" value="HalOD1"/>
    <property type="match status" value="1"/>
</dbReference>
<dbReference type="RefSeq" id="WP_248651520.1">
    <property type="nucleotide sequence ID" value="NZ_CP096659.1"/>
</dbReference>
<evidence type="ECO:0000313" key="3">
    <source>
        <dbReference type="Proteomes" id="UP000830729"/>
    </source>
</evidence>